<dbReference type="PANTHER" id="PTHR47156:SF10">
    <property type="entry name" value="E3 UBIQUITIN-PROTEIN LIGASE TRIM-21-RELATED"/>
    <property type="match status" value="1"/>
</dbReference>
<evidence type="ECO:0000256" key="3">
    <source>
        <dbReference type="ARBA" id="ARBA00022833"/>
    </source>
</evidence>
<gene>
    <name evidence="7" type="ORF">CAEBREN_06930</name>
</gene>
<organism evidence="8">
    <name type="scientific">Caenorhabditis brenneri</name>
    <name type="common">Nematode worm</name>
    <dbReference type="NCBI Taxonomy" id="135651"/>
    <lineage>
        <taxon>Eukaryota</taxon>
        <taxon>Metazoa</taxon>
        <taxon>Ecdysozoa</taxon>
        <taxon>Nematoda</taxon>
        <taxon>Chromadorea</taxon>
        <taxon>Rhabditida</taxon>
        <taxon>Rhabditina</taxon>
        <taxon>Rhabditomorpha</taxon>
        <taxon>Rhabditoidea</taxon>
        <taxon>Rhabditidae</taxon>
        <taxon>Peloderinae</taxon>
        <taxon>Caenorhabditis</taxon>
    </lineage>
</organism>
<dbReference type="InterPro" id="IPR052667">
    <property type="entry name" value="E3_ubiquitin-ligase_RING"/>
</dbReference>
<keyword evidence="2 4" id="KW-0863">Zinc-finger</keyword>
<name>G0MZ61_CAEBE</name>
<dbReference type="InParanoid" id="G0MZ61"/>
<dbReference type="AlphaFoldDB" id="G0MZ61"/>
<evidence type="ECO:0000256" key="5">
    <source>
        <dbReference type="SAM" id="MobiDB-lite"/>
    </source>
</evidence>
<keyword evidence="3" id="KW-0862">Zinc</keyword>
<evidence type="ECO:0000256" key="4">
    <source>
        <dbReference type="PROSITE-ProRule" id="PRU00175"/>
    </source>
</evidence>
<feature type="compositionally biased region" description="Basic residues" evidence="5">
    <location>
        <begin position="1"/>
        <end position="10"/>
    </location>
</feature>
<feature type="domain" description="RING-type" evidence="6">
    <location>
        <begin position="163"/>
        <end position="207"/>
    </location>
</feature>
<feature type="compositionally biased region" description="Basic and acidic residues" evidence="5">
    <location>
        <begin position="13"/>
        <end position="33"/>
    </location>
</feature>
<dbReference type="Pfam" id="PF13445">
    <property type="entry name" value="zf-RING_UBOX"/>
    <property type="match status" value="1"/>
</dbReference>
<dbReference type="OMA" id="WKFCEIC"/>
<dbReference type="PROSITE" id="PS00518">
    <property type="entry name" value="ZF_RING_1"/>
    <property type="match status" value="1"/>
</dbReference>
<dbReference type="OrthoDB" id="5874122at2759"/>
<dbReference type="Gene3D" id="3.30.40.10">
    <property type="entry name" value="Zinc/RING finger domain, C3HC4 (zinc finger)"/>
    <property type="match status" value="1"/>
</dbReference>
<evidence type="ECO:0000256" key="2">
    <source>
        <dbReference type="ARBA" id="ARBA00022771"/>
    </source>
</evidence>
<dbReference type="InterPro" id="IPR027370">
    <property type="entry name" value="Znf-RING_euk"/>
</dbReference>
<evidence type="ECO:0000313" key="7">
    <source>
        <dbReference type="EMBL" id="EGT48141.1"/>
    </source>
</evidence>
<evidence type="ECO:0000256" key="1">
    <source>
        <dbReference type="ARBA" id="ARBA00022723"/>
    </source>
</evidence>
<dbReference type="SUPFAM" id="SSF57850">
    <property type="entry name" value="RING/U-box"/>
    <property type="match status" value="1"/>
</dbReference>
<dbReference type="PROSITE" id="PS50089">
    <property type="entry name" value="ZF_RING_2"/>
    <property type="match status" value="1"/>
</dbReference>
<dbReference type="InterPro" id="IPR017907">
    <property type="entry name" value="Znf_RING_CS"/>
</dbReference>
<dbReference type="SMART" id="SM00184">
    <property type="entry name" value="RING"/>
    <property type="match status" value="1"/>
</dbReference>
<keyword evidence="1" id="KW-0479">Metal-binding</keyword>
<dbReference type="STRING" id="135651.G0MZ61"/>
<dbReference type="Proteomes" id="UP000008068">
    <property type="component" value="Unassembled WGS sequence"/>
</dbReference>
<dbReference type="EMBL" id="GL379822">
    <property type="protein sequence ID" value="EGT48141.1"/>
    <property type="molecule type" value="Genomic_DNA"/>
</dbReference>
<evidence type="ECO:0000259" key="6">
    <source>
        <dbReference type="PROSITE" id="PS50089"/>
    </source>
</evidence>
<dbReference type="InterPro" id="IPR013083">
    <property type="entry name" value="Znf_RING/FYVE/PHD"/>
</dbReference>
<dbReference type="GO" id="GO:0008270">
    <property type="term" value="F:zinc ion binding"/>
    <property type="evidence" value="ECO:0007669"/>
    <property type="project" value="UniProtKB-KW"/>
</dbReference>
<protein>
    <recommendedName>
        <fullName evidence="6">RING-type domain-containing protein</fullName>
    </recommendedName>
</protein>
<reference evidence="8" key="1">
    <citation type="submission" date="2011-07" db="EMBL/GenBank/DDBJ databases">
        <authorList>
            <consortium name="Caenorhabditis brenneri Sequencing and Analysis Consortium"/>
            <person name="Wilson R.K."/>
        </authorList>
    </citation>
    <scope>NUCLEOTIDE SEQUENCE [LARGE SCALE GENOMIC DNA]</scope>
    <source>
        <strain evidence="8">PB2801</strain>
    </source>
</reference>
<dbReference type="InterPro" id="IPR001841">
    <property type="entry name" value="Znf_RING"/>
</dbReference>
<dbReference type="eggNOG" id="KOG4185">
    <property type="taxonomic scope" value="Eukaryota"/>
</dbReference>
<proteinExistence type="predicted"/>
<sequence length="229" mass="26664">MPKAPRKRFSQRVADKEKEGVAPRADEASSLRNTVDELKKKLGKEERKNQNLNYKLSSLESELRYSRDDRQYYKNRLDKTEKERAALEKQEKKIKDKMTKDLGKANETINSLKSCKDTRKALAMVTKERKMAKTSRDQMLEAQKLLREGLEETEGNKKPWKFCEICGDEYTDNAAKCPRVLNCGHTVCTSCIKEMLEGDYIRCPFDRQYLTIGKNNVDKLPKNYVLLHM</sequence>
<dbReference type="PANTHER" id="PTHR47156">
    <property type="entry name" value="PROTEIN CBG20824"/>
    <property type="match status" value="1"/>
</dbReference>
<keyword evidence="8" id="KW-1185">Reference proteome</keyword>
<dbReference type="HOGENOM" id="CLU_093265_0_0_1"/>
<evidence type="ECO:0000313" key="8">
    <source>
        <dbReference type="Proteomes" id="UP000008068"/>
    </source>
</evidence>
<accession>G0MZ61</accession>
<feature type="region of interest" description="Disordered" evidence="5">
    <location>
        <begin position="1"/>
        <end position="33"/>
    </location>
</feature>